<proteinExistence type="predicted"/>
<dbReference type="EMBL" id="CAJVPY010001514">
    <property type="protein sequence ID" value="CAG8525076.1"/>
    <property type="molecule type" value="Genomic_DNA"/>
</dbReference>
<keyword evidence="2" id="KW-1185">Reference proteome</keyword>
<evidence type="ECO:0000313" key="1">
    <source>
        <dbReference type="EMBL" id="CAG8525076.1"/>
    </source>
</evidence>
<reference evidence="1" key="1">
    <citation type="submission" date="2021-06" db="EMBL/GenBank/DDBJ databases">
        <authorList>
            <person name="Kallberg Y."/>
            <person name="Tangrot J."/>
            <person name="Rosling A."/>
        </authorList>
    </citation>
    <scope>NUCLEOTIDE SEQUENCE</scope>
    <source>
        <strain evidence="1">MA453B</strain>
    </source>
</reference>
<name>A0A9N9ADW7_9GLOM</name>
<dbReference type="AlphaFoldDB" id="A0A9N9ADW7"/>
<protein>
    <submittedName>
        <fullName evidence="1">28386_t:CDS:1</fullName>
    </submittedName>
</protein>
<accession>A0A9N9ADW7</accession>
<dbReference type="Proteomes" id="UP000789405">
    <property type="component" value="Unassembled WGS sequence"/>
</dbReference>
<comment type="caution">
    <text evidence="1">The sequence shown here is derived from an EMBL/GenBank/DDBJ whole genome shotgun (WGS) entry which is preliminary data.</text>
</comment>
<organism evidence="1 2">
    <name type="scientific">Dentiscutata erythropus</name>
    <dbReference type="NCBI Taxonomy" id="1348616"/>
    <lineage>
        <taxon>Eukaryota</taxon>
        <taxon>Fungi</taxon>
        <taxon>Fungi incertae sedis</taxon>
        <taxon>Mucoromycota</taxon>
        <taxon>Glomeromycotina</taxon>
        <taxon>Glomeromycetes</taxon>
        <taxon>Diversisporales</taxon>
        <taxon>Gigasporaceae</taxon>
        <taxon>Dentiscutata</taxon>
    </lineage>
</organism>
<evidence type="ECO:0000313" key="2">
    <source>
        <dbReference type="Proteomes" id="UP000789405"/>
    </source>
</evidence>
<sequence>MKQKEVIEISDDTSEEEPVVSNPYEFYGIDFTEEESSRYFENIRNYRLILEKTNIK</sequence>
<gene>
    <name evidence="1" type="ORF">DERYTH_LOCUS4066</name>
</gene>